<evidence type="ECO:0000259" key="5">
    <source>
        <dbReference type="PROSITE" id="PS51366"/>
    </source>
</evidence>
<feature type="region of interest" description="Disordered" evidence="4">
    <location>
        <begin position="295"/>
        <end position="315"/>
    </location>
</feature>
<dbReference type="GO" id="GO:0003723">
    <property type="term" value="F:RNA binding"/>
    <property type="evidence" value="ECO:0007669"/>
    <property type="project" value="InterPro"/>
</dbReference>
<dbReference type="InterPro" id="IPR003890">
    <property type="entry name" value="MIF4G-like_typ-3"/>
</dbReference>
<dbReference type="OMA" id="CGNERNY"/>
<feature type="region of interest" description="Disordered" evidence="4">
    <location>
        <begin position="163"/>
        <end position="189"/>
    </location>
</feature>
<dbReference type="Proteomes" id="UP000092993">
    <property type="component" value="Unassembled WGS sequence"/>
</dbReference>
<dbReference type="Gene3D" id="1.25.40.180">
    <property type="match status" value="1"/>
</dbReference>
<dbReference type="PROSITE" id="PS51366">
    <property type="entry name" value="MI"/>
    <property type="match status" value="1"/>
</dbReference>
<feature type="compositionally biased region" description="Polar residues" evidence="4">
    <location>
        <begin position="295"/>
        <end position="312"/>
    </location>
</feature>
<protein>
    <submittedName>
        <fullName evidence="6">Suppressor of glycerol defect protein 1</fullName>
    </submittedName>
</protein>
<dbReference type="Pfam" id="PF02854">
    <property type="entry name" value="MIF4G"/>
    <property type="match status" value="1"/>
</dbReference>
<dbReference type="OrthoDB" id="361797at2759"/>
<comment type="subcellular location">
    <subcellularLocation>
        <location evidence="1">Nucleus</location>
        <location evidence="1">Nucleolus</location>
    </subcellularLocation>
</comment>
<gene>
    <name evidence="6" type="primary">sgd1</name>
    <name evidence="6" type="ORF">A0H81_07956</name>
</gene>
<dbReference type="InterPro" id="IPR050781">
    <property type="entry name" value="CWC22_splicing_factor"/>
</dbReference>
<proteinExistence type="inferred from homology"/>
<dbReference type="EMBL" id="LUGG01000009">
    <property type="protein sequence ID" value="OBZ72571.1"/>
    <property type="molecule type" value="Genomic_DNA"/>
</dbReference>
<organism evidence="6 7">
    <name type="scientific">Grifola frondosa</name>
    <name type="common">Maitake</name>
    <name type="synonym">Polyporus frondosus</name>
    <dbReference type="NCBI Taxonomy" id="5627"/>
    <lineage>
        <taxon>Eukaryota</taxon>
        <taxon>Fungi</taxon>
        <taxon>Dikarya</taxon>
        <taxon>Basidiomycota</taxon>
        <taxon>Agaricomycotina</taxon>
        <taxon>Agaricomycetes</taxon>
        <taxon>Polyporales</taxon>
        <taxon>Grifolaceae</taxon>
        <taxon>Grifola</taxon>
    </lineage>
</organism>
<dbReference type="InterPro" id="IPR003891">
    <property type="entry name" value="Initiation_fac_eIF4g_MI"/>
</dbReference>
<accession>A0A1C7M6L9</accession>
<feature type="region of interest" description="Disordered" evidence="4">
    <location>
        <begin position="107"/>
        <end position="126"/>
    </location>
</feature>
<evidence type="ECO:0000256" key="3">
    <source>
        <dbReference type="ARBA" id="ARBA00023242"/>
    </source>
</evidence>
<comment type="similarity">
    <text evidence="2">Belongs to the CWC22 family.</text>
</comment>
<sequence length="725" mass="80376">MACGHAVTFRDTLFNQLGSQSQARITKFMPPRTGPSLPSLSSKSFMNQTCFTPLTAREEEDAYIAYLERKLGYGKAVKRTTSRGKDEDDGLDDLLRDLNSFENTMPSHVQSAVDDSEAIENDEDEEDDIMSEQDFNMLSNAEGGDGDNQWTGFTNAENIGIGPEAEPLPTKNASAKPDEPVTGSRDGARLRGPIKVDQAIKGLLNRMSEQNIASIVDGVEEVYRNNRRHDVTSTLTTLIIDGISSHSMLLDSYVVLHAAFVSGLHKLIGIEFAAYFVQRVVASYENHFTAFQESGQEQAVQHSSDNPDSQAPTEGEAIGKECSNLLVLLSELYNFQMISCVLVYDIIRGLLDGGLSEFKVELLLKIVRTDNAVDSGPQLRQDDPSALKSIIQIVHSKLPSQANALSSRTRFMVETLGNLKNNKVKRNAGQTAGEKPTWQIYSLLSGHGLTVSTARTHEPLRVSLADLHSAESKGKWWLTEADALSENVLLKLAKKQGMNTDIRRGIFVVLMSSDDYVDACERLSQLKLTEEKAFNPYYALVGQQLCRTSHSHRITLQFCLWDFLRDLGETNVGGAEVLKNLNEDEAGFSLKNISNTRLRNVARAYAWWIAKDCCTLAILKPIDFTVLKPQTRAFLNELFTHVFASSQLPTPLLSLDPKDLPKTRNKGPLEEVFIKATRMQTLTLGLTYFIGETFKKDEGDAGFLKWASRVAQDTLRTGMDVVSGL</sequence>
<keyword evidence="7" id="KW-1185">Reference proteome</keyword>
<evidence type="ECO:0000256" key="1">
    <source>
        <dbReference type="ARBA" id="ARBA00004604"/>
    </source>
</evidence>
<feature type="compositionally biased region" description="Acidic residues" evidence="4">
    <location>
        <begin position="114"/>
        <end position="126"/>
    </location>
</feature>
<dbReference type="Pfam" id="PF02847">
    <property type="entry name" value="MA3"/>
    <property type="match status" value="1"/>
</dbReference>
<dbReference type="PANTHER" id="PTHR18034:SF4">
    <property type="entry name" value="NUCLEOLAR MIF4G DOMAIN-CONTAINING PROTEIN 1"/>
    <property type="match status" value="1"/>
</dbReference>
<comment type="caution">
    <text evidence="6">The sequence shown here is derived from an EMBL/GenBank/DDBJ whole genome shotgun (WGS) entry which is preliminary data.</text>
</comment>
<evidence type="ECO:0000256" key="4">
    <source>
        <dbReference type="SAM" id="MobiDB-lite"/>
    </source>
</evidence>
<dbReference type="SMART" id="SM00543">
    <property type="entry name" value="MIF4G"/>
    <property type="match status" value="1"/>
</dbReference>
<dbReference type="InterPro" id="IPR016024">
    <property type="entry name" value="ARM-type_fold"/>
</dbReference>
<name>A0A1C7M6L9_GRIFR</name>
<feature type="domain" description="MI" evidence="5">
    <location>
        <begin position="480"/>
        <end position="624"/>
    </location>
</feature>
<evidence type="ECO:0000313" key="6">
    <source>
        <dbReference type="EMBL" id="OBZ72571.1"/>
    </source>
</evidence>
<dbReference type="SUPFAM" id="SSF48371">
    <property type="entry name" value="ARM repeat"/>
    <property type="match status" value="1"/>
</dbReference>
<evidence type="ECO:0000313" key="7">
    <source>
        <dbReference type="Proteomes" id="UP000092993"/>
    </source>
</evidence>
<reference evidence="6 7" key="1">
    <citation type="submission" date="2016-03" db="EMBL/GenBank/DDBJ databases">
        <title>Whole genome sequencing of Grifola frondosa 9006-11.</title>
        <authorList>
            <person name="Min B."/>
            <person name="Park H."/>
            <person name="Kim J.-G."/>
            <person name="Cho H."/>
            <person name="Oh Y.-L."/>
            <person name="Kong W.-S."/>
            <person name="Choi I.-G."/>
        </authorList>
    </citation>
    <scope>NUCLEOTIDE SEQUENCE [LARGE SCALE GENOMIC DNA]</scope>
    <source>
        <strain evidence="6 7">9006-11</strain>
    </source>
</reference>
<dbReference type="PANTHER" id="PTHR18034">
    <property type="entry name" value="CELL CYCLE CONTROL PROTEIN CWF22-RELATED"/>
    <property type="match status" value="1"/>
</dbReference>
<evidence type="ECO:0000256" key="2">
    <source>
        <dbReference type="ARBA" id="ARBA00006856"/>
    </source>
</evidence>
<dbReference type="GO" id="GO:0042274">
    <property type="term" value="P:ribosomal small subunit biogenesis"/>
    <property type="evidence" value="ECO:0007669"/>
    <property type="project" value="TreeGrafter"/>
</dbReference>
<keyword evidence="3" id="KW-0539">Nucleus</keyword>
<dbReference type="AlphaFoldDB" id="A0A1C7M6L9"/>
<dbReference type="STRING" id="5627.A0A1C7M6L9"/>
<dbReference type="GO" id="GO:0005730">
    <property type="term" value="C:nucleolus"/>
    <property type="evidence" value="ECO:0007669"/>
    <property type="project" value="UniProtKB-SubCell"/>
</dbReference>